<name>A0AA88RYG5_9ASTE</name>
<comment type="caution">
    <text evidence="2">The sequence shown here is derived from an EMBL/GenBank/DDBJ whole genome shotgun (WGS) entry which is preliminary data.</text>
</comment>
<dbReference type="EMBL" id="JAVXUO010000878">
    <property type="protein sequence ID" value="KAK2988406.1"/>
    <property type="molecule type" value="Genomic_DNA"/>
</dbReference>
<reference evidence="2" key="1">
    <citation type="submission" date="2022-12" db="EMBL/GenBank/DDBJ databases">
        <title>Draft genome assemblies for two species of Escallonia (Escalloniales).</title>
        <authorList>
            <person name="Chanderbali A."/>
            <person name="Dervinis C."/>
            <person name="Anghel I."/>
            <person name="Soltis D."/>
            <person name="Soltis P."/>
            <person name="Zapata F."/>
        </authorList>
    </citation>
    <scope>NUCLEOTIDE SEQUENCE</scope>
    <source>
        <strain evidence="2">UCBG92.1500</strain>
        <tissue evidence="2">Leaf</tissue>
    </source>
</reference>
<dbReference type="Proteomes" id="UP001187471">
    <property type="component" value="Unassembled WGS sequence"/>
</dbReference>
<proteinExistence type="predicted"/>
<accession>A0AA88RYG5</accession>
<sequence>MELDEPEDGHIPRIESSEVLDEPTDTEIGAGDQQQVPETLNLRRSSRVRKAPDRLCLPLDYILYTDSGKPECYQEEIQDESRLQWEQATKDEMASLEQNQTWDLVKLPAVLGTPEERVQVDKAREEFHRNRYKVKHSADLPMRYQVIDLSVMGNLDTTLYGEHQKEIRRYMYNHQDDENWSNGDLVSSS</sequence>
<evidence type="ECO:0000313" key="2">
    <source>
        <dbReference type="EMBL" id="KAK2988406.1"/>
    </source>
</evidence>
<protein>
    <submittedName>
        <fullName evidence="2">Uncharacterized protein</fullName>
    </submittedName>
</protein>
<gene>
    <name evidence="2" type="ORF">RJ640_007699</name>
</gene>
<dbReference type="AlphaFoldDB" id="A0AA88RYG5"/>
<feature type="region of interest" description="Disordered" evidence="1">
    <location>
        <begin position="1"/>
        <end position="47"/>
    </location>
</feature>
<evidence type="ECO:0000256" key="1">
    <source>
        <dbReference type="SAM" id="MobiDB-lite"/>
    </source>
</evidence>
<evidence type="ECO:0000313" key="3">
    <source>
        <dbReference type="Proteomes" id="UP001187471"/>
    </source>
</evidence>
<keyword evidence="3" id="KW-1185">Reference proteome</keyword>
<organism evidence="2 3">
    <name type="scientific">Escallonia rubra</name>
    <dbReference type="NCBI Taxonomy" id="112253"/>
    <lineage>
        <taxon>Eukaryota</taxon>
        <taxon>Viridiplantae</taxon>
        <taxon>Streptophyta</taxon>
        <taxon>Embryophyta</taxon>
        <taxon>Tracheophyta</taxon>
        <taxon>Spermatophyta</taxon>
        <taxon>Magnoliopsida</taxon>
        <taxon>eudicotyledons</taxon>
        <taxon>Gunneridae</taxon>
        <taxon>Pentapetalae</taxon>
        <taxon>asterids</taxon>
        <taxon>campanulids</taxon>
        <taxon>Escalloniales</taxon>
        <taxon>Escalloniaceae</taxon>
        <taxon>Escallonia</taxon>
    </lineage>
</organism>